<proteinExistence type="predicted"/>
<feature type="region of interest" description="Disordered" evidence="1">
    <location>
        <begin position="1"/>
        <end position="22"/>
    </location>
</feature>
<dbReference type="GeneID" id="25730487"/>
<keyword evidence="3" id="KW-1185">Reference proteome</keyword>
<reference evidence="2 3" key="1">
    <citation type="journal article" date="2013" name="BMC Genomics">
        <title>Reconstruction of the lipid metabolism for the microalga Monoraphidium neglectum from its genome sequence reveals characteristics suitable for biofuel production.</title>
        <authorList>
            <person name="Bogen C."/>
            <person name="Al-Dilaimi A."/>
            <person name="Albersmeier A."/>
            <person name="Wichmann J."/>
            <person name="Grundmann M."/>
            <person name="Rupp O."/>
            <person name="Lauersen K.J."/>
            <person name="Blifernez-Klassen O."/>
            <person name="Kalinowski J."/>
            <person name="Goesmann A."/>
            <person name="Mussgnug J.H."/>
            <person name="Kruse O."/>
        </authorList>
    </citation>
    <scope>NUCLEOTIDE SEQUENCE [LARGE SCALE GENOMIC DNA]</scope>
    <source>
        <strain evidence="2 3">SAG 48.87</strain>
    </source>
</reference>
<gene>
    <name evidence="2" type="ORF">MNEG_13062</name>
</gene>
<evidence type="ECO:0000256" key="1">
    <source>
        <dbReference type="SAM" id="MobiDB-lite"/>
    </source>
</evidence>
<dbReference type="KEGG" id="mng:MNEG_13062"/>
<sequence length="356" mass="34720">ASAYEEGQQGTSSGDVASPCSNGSTSTSISASVLSVAGTAPGDEIYALLLDGQDSSSSAGVISAAGDIIAAAVAHGLAAKDGGRDFVAGLVGRHSSGSDDDVIGASQCASAIPGDKESRVSDGSGGNSRFIKAADFQLRGDAAVLSACLARRAKAAAAVAAAAANRSAPMKTFGRDTAAGYRRSDAVVGCGGADAGALVAAVRDEASVAGEVALVSGVRPAPACGCLPILGLRGRGGRADGQGGADTDKSSKGESGSCGSGGGGSGEQALRSGKPWIHGVLGEVKGGMRQGVPRLRRSLKAGLRGTKQALLQAGDSAVKGLESAAPSGEDGRGCAPGWAHIGVRCMGGLVPRPMQF</sequence>
<dbReference type="RefSeq" id="XP_013893921.1">
    <property type="nucleotide sequence ID" value="XM_014038467.1"/>
</dbReference>
<accession>A0A0D2M001</accession>
<dbReference type="EMBL" id="KK103819">
    <property type="protein sequence ID" value="KIY94901.1"/>
    <property type="molecule type" value="Genomic_DNA"/>
</dbReference>
<feature type="region of interest" description="Disordered" evidence="1">
    <location>
        <begin position="236"/>
        <end position="272"/>
    </location>
</feature>
<organism evidence="2 3">
    <name type="scientific">Monoraphidium neglectum</name>
    <dbReference type="NCBI Taxonomy" id="145388"/>
    <lineage>
        <taxon>Eukaryota</taxon>
        <taxon>Viridiplantae</taxon>
        <taxon>Chlorophyta</taxon>
        <taxon>core chlorophytes</taxon>
        <taxon>Chlorophyceae</taxon>
        <taxon>CS clade</taxon>
        <taxon>Sphaeropleales</taxon>
        <taxon>Selenastraceae</taxon>
        <taxon>Monoraphidium</taxon>
    </lineage>
</organism>
<evidence type="ECO:0000313" key="3">
    <source>
        <dbReference type="Proteomes" id="UP000054498"/>
    </source>
</evidence>
<protein>
    <submittedName>
        <fullName evidence="2">Uncharacterized protein</fullName>
    </submittedName>
</protein>
<dbReference type="Proteomes" id="UP000054498">
    <property type="component" value="Unassembled WGS sequence"/>
</dbReference>
<evidence type="ECO:0000313" key="2">
    <source>
        <dbReference type="EMBL" id="KIY94901.1"/>
    </source>
</evidence>
<dbReference type="AlphaFoldDB" id="A0A0D2M001"/>
<feature type="compositionally biased region" description="Gly residues" evidence="1">
    <location>
        <begin position="256"/>
        <end position="266"/>
    </location>
</feature>
<name>A0A0D2M001_9CHLO</name>
<feature type="non-terminal residue" evidence="2">
    <location>
        <position position="1"/>
    </location>
</feature>